<sequence>MNPKLTLLLLFLSGLLTLPVKAQENLIRKDSIKLPSRESHVSTTDSAVTSGVSVTIPTIHPVLGKGGLQYNRFSDFSIAPYLTPRTQRSNIQFHGTGSDDINSKSRTAVATYTPAPRISLYSAATLGLVETPFFGKANYYILNGGVNYLLSSNLNAGISGMYNSNFNLIPFWSLSADLQYMAGRNLMLESSLSYMQTANNPFNLDQSAVQIDLHGRYRLTDDWFLNAYGGFPVSQKSNLPSRNLMPMMDNTHYGGTVEYWFQPTMGAEAGLIWVRDIFSGKMRPQPKLELKFRPGK</sequence>
<keyword evidence="3" id="KW-1185">Reference proteome</keyword>
<dbReference type="AlphaFoldDB" id="A0A1G4G738"/>
<gene>
    <name evidence="2" type="ORF">ING2E5A_1524</name>
</gene>
<name>A0A1G4G738_9BACT</name>
<dbReference type="RefSeq" id="WP_071136850.1">
    <property type="nucleotide sequence ID" value="NZ_DUQN01000058.1"/>
</dbReference>
<accession>A0A1G4G738</accession>
<protein>
    <recommendedName>
        <fullName evidence="4">Secreted protein</fullName>
    </recommendedName>
</protein>
<dbReference type="Proteomes" id="UP000178485">
    <property type="component" value="Chromosome i"/>
</dbReference>
<proteinExistence type="predicted"/>
<evidence type="ECO:0008006" key="4">
    <source>
        <dbReference type="Google" id="ProtNLM"/>
    </source>
</evidence>
<keyword evidence="1" id="KW-0732">Signal</keyword>
<evidence type="ECO:0000256" key="1">
    <source>
        <dbReference type="SAM" id="SignalP"/>
    </source>
</evidence>
<organism evidence="2 3">
    <name type="scientific">Petrimonas mucosa</name>
    <dbReference type="NCBI Taxonomy" id="1642646"/>
    <lineage>
        <taxon>Bacteria</taxon>
        <taxon>Pseudomonadati</taxon>
        <taxon>Bacteroidota</taxon>
        <taxon>Bacteroidia</taxon>
        <taxon>Bacteroidales</taxon>
        <taxon>Dysgonomonadaceae</taxon>
        <taxon>Petrimonas</taxon>
    </lineage>
</organism>
<evidence type="ECO:0000313" key="2">
    <source>
        <dbReference type="EMBL" id="SCM57818.1"/>
    </source>
</evidence>
<dbReference type="KEGG" id="pmuc:ING2E5A_1524"/>
<evidence type="ECO:0000313" key="3">
    <source>
        <dbReference type="Proteomes" id="UP000178485"/>
    </source>
</evidence>
<reference evidence="2 3" key="1">
    <citation type="submission" date="2016-08" db="EMBL/GenBank/DDBJ databases">
        <authorList>
            <person name="Seilhamer J.J."/>
        </authorList>
    </citation>
    <scope>NUCLEOTIDE SEQUENCE [LARGE SCALE GENOMIC DNA]</scope>
    <source>
        <strain evidence="2">ING2-E5A</strain>
    </source>
</reference>
<feature type="chain" id="PRO_5009603895" description="Secreted protein" evidence="1">
    <location>
        <begin position="23"/>
        <end position="296"/>
    </location>
</feature>
<feature type="signal peptide" evidence="1">
    <location>
        <begin position="1"/>
        <end position="22"/>
    </location>
</feature>
<dbReference type="SUPFAM" id="SSF56935">
    <property type="entry name" value="Porins"/>
    <property type="match status" value="1"/>
</dbReference>
<dbReference type="EMBL" id="LT608328">
    <property type="protein sequence ID" value="SCM57818.1"/>
    <property type="molecule type" value="Genomic_DNA"/>
</dbReference>